<name>A0ABU4RK70_9HYPH</name>
<evidence type="ECO:0000256" key="3">
    <source>
        <dbReference type="ARBA" id="ARBA00022989"/>
    </source>
</evidence>
<evidence type="ECO:0000313" key="7">
    <source>
        <dbReference type="EMBL" id="MDX6804971.1"/>
    </source>
</evidence>
<keyword evidence="2" id="KW-0812">Transmembrane</keyword>
<evidence type="ECO:0000256" key="4">
    <source>
        <dbReference type="ARBA" id="ARBA00023136"/>
    </source>
</evidence>
<comment type="caution">
    <text evidence="7">The sequence shown here is derived from an EMBL/GenBank/DDBJ whole genome shotgun (WGS) entry which is preliminary data.</text>
</comment>
<protein>
    <submittedName>
        <fullName evidence="7">Translocation/assembly module TamB domain-containing protein</fullName>
    </submittedName>
</protein>
<organism evidence="7 8">
    <name type="scientific">Terrihabitans rhizophilus</name>
    <dbReference type="NCBI Taxonomy" id="3092662"/>
    <lineage>
        <taxon>Bacteria</taxon>
        <taxon>Pseudomonadati</taxon>
        <taxon>Pseudomonadota</taxon>
        <taxon>Alphaproteobacteria</taxon>
        <taxon>Hyphomicrobiales</taxon>
        <taxon>Terrihabitans</taxon>
    </lineage>
</organism>
<feature type="chain" id="PRO_5045098037" evidence="5">
    <location>
        <begin position="23"/>
        <end position="1428"/>
    </location>
</feature>
<dbReference type="PANTHER" id="PTHR36985">
    <property type="entry name" value="TRANSLOCATION AND ASSEMBLY MODULE SUBUNIT TAMB"/>
    <property type="match status" value="1"/>
</dbReference>
<keyword evidence="3" id="KW-1133">Transmembrane helix</keyword>
<dbReference type="RefSeq" id="WP_319843079.1">
    <property type="nucleotide sequence ID" value="NZ_JAXAFJ010000001.1"/>
</dbReference>
<keyword evidence="4" id="KW-0472">Membrane</keyword>
<accession>A0ABU4RK70</accession>
<gene>
    <name evidence="7" type="ORF">SCD90_02735</name>
</gene>
<evidence type="ECO:0000256" key="2">
    <source>
        <dbReference type="ARBA" id="ARBA00022692"/>
    </source>
</evidence>
<proteinExistence type="predicted"/>
<keyword evidence="5" id="KW-0732">Signal</keyword>
<reference evidence="7 8" key="1">
    <citation type="submission" date="2023-11" db="EMBL/GenBank/DDBJ databases">
        <authorList>
            <person name="Bao R."/>
        </authorList>
    </citation>
    <scope>NUCLEOTIDE SEQUENCE [LARGE SCALE GENOMIC DNA]</scope>
    <source>
        <strain evidence="7 8">PJ23</strain>
    </source>
</reference>
<feature type="signal peptide" evidence="5">
    <location>
        <begin position="1"/>
        <end position="22"/>
    </location>
</feature>
<evidence type="ECO:0000313" key="8">
    <source>
        <dbReference type="Proteomes" id="UP001274321"/>
    </source>
</evidence>
<evidence type="ECO:0000256" key="1">
    <source>
        <dbReference type="ARBA" id="ARBA00004167"/>
    </source>
</evidence>
<evidence type="ECO:0000259" key="6">
    <source>
        <dbReference type="Pfam" id="PF04357"/>
    </source>
</evidence>
<dbReference type="Proteomes" id="UP001274321">
    <property type="component" value="Unassembled WGS sequence"/>
</dbReference>
<comment type="subcellular location">
    <subcellularLocation>
        <location evidence="1">Membrane</location>
        <topology evidence="1">Single-pass membrane protein</topology>
    </subcellularLocation>
</comment>
<feature type="domain" description="Translocation and assembly module TamB C-terminal" evidence="6">
    <location>
        <begin position="1077"/>
        <end position="1428"/>
    </location>
</feature>
<dbReference type="EMBL" id="JAXAFJ010000001">
    <property type="protein sequence ID" value="MDX6804971.1"/>
    <property type="molecule type" value="Genomic_DNA"/>
</dbReference>
<evidence type="ECO:0000256" key="5">
    <source>
        <dbReference type="SAM" id="SignalP"/>
    </source>
</evidence>
<dbReference type="Pfam" id="PF04357">
    <property type="entry name" value="TamB"/>
    <property type="match status" value="1"/>
</dbReference>
<keyword evidence="8" id="KW-1185">Reference proteome</keyword>
<sequence length="1428" mass="147182">MGRFRRTAATLLLAIGLSAAAAATLVGVPGYTQEDDQSTLARLLSRVLSTPATTVRIGRVEGALSSNSTIHDIRISDADGEWLVLRQAKLSWSRTALLSRRLQINELAVDGLSVLRRPLPAEEVPEDADQPILPELPVKVVVARFALNGFQLGEPILGTAARLSATGSAEIGDPQEGLKFALDAQREDAPGHFAVGLGYAPGTETLDLSVDLDEPAGGLVAHAADVPGLPPVSFKIAGSGPLDGWTSRLDFVAGPDIGADGRAVLDRDGPIRRLRLDLAARISGLVPAPLAPVVRNTTQMTGSVVFGDDGGYAVEDFGITSEVARLGVSGYVTARRDLDLTLQARALPTDGTRTRAGQAEIGNLALDARVEGPLAQPRINGTLMASDIRVPEGALASVDGRISMVPVEGTRRFALDTDLKVRGLAPEDRDLARALGDRIDLSARGVLDEDRVLNLEAGRLDFARATATLDGRFGASMIDANAGLQAADIAPYSGLVGRTVAGSARLTARLTGNPQRVIDAAIDGRLADLRTGTPAVDGLLGREVSAAGVLRRVRGGFELDGLRLNGAHLSAVANGRATQQNADVVLTAQITDLARADARLTGKAGLDARLTGSLRAPEVKASLATRDATALGRPIKTLMLDVDATDLAALPKARVTLDGDVGGKPANGVLELARIQAGGWDVDTLDLGIGSVTARGALRLASDNTAAGRLTIKSANLDDISPIVLTRLAGSLDADVTLDAPDGRQNASILVTGERLAFAGNLLRRVHADARVSDLYREPRAEGVIEADGISASGQGIETLRLTARGDAGSSLLDVTARARGFDLAGKGRLVPGTPSRLDLASFTARRGKRQIALAGPARIAFTPEGADIADLVLRVDGGRVAASGRVGRSLDLSAIIERLPLAAAEIAVPGLGLTGTLGGRIDVRGPAAAPAGSYNLTINALTSPQTREAGLPPLAIKADGRFADGRAGVNSTVNAGRAGTITVSGSVPMVASGGLELAVRGTLDAAIANTQLSAEGQRVTGSAKLDLRVAGTFSDPRIDGTAALDNGSFADPTRGVSLQSIRARLAARGDVITVESLSAATPANGRISGSGRVAVDPVAGFPGDLRIIGQRAQLIQNDVVTATADLDLQIAGPLARTPRVSGRIGIIAMDVAVPDRLPGTLQPLPETRHVGAMGAARQRLATKARRQQAAAAGAPFNAELDLVVSAPNRIFVRGRGLNAELGGDLRLTGTSSDVIALGAFELRRGRFDVLGQRIDLTRGRLGFAGSLTPDLDFLAQTTAGDVTAQIAVTGSASEPDFVFSSNPDLPQDEVLSRLLFGKASGGLSAGQALQLAQAVAQFSGGGSSAFEDLRRSLGVDSLDITTGEGGGVAVGASRYINDRVSLGVQAGAKPEDAGVTLNLDVSRHLKVKGKAGADGSASGGISIEREY</sequence>
<dbReference type="InterPro" id="IPR007452">
    <property type="entry name" value="TamB_C"/>
</dbReference>
<dbReference type="PANTHER" id="PTHR36985:SF1">
    <property type="entry name" value="TRANSLOCATION AND ASSEMBLY MODULE SUBUNIT TAMB"/>
    <property type="match status" value="1"/>
</dbReference>